<organism evidence="1">
    <name type="scientific">uncultured Armatimonadetes bacterium</name>
    <dbReference type="NCBI Taxonomy" id="157466"/>
    <lineage>
        <taxon>Bacteria</taxon>
        <taxon>Bacillati</taxon>
        <taxon>Armatimonadota</taxon>
        <taxon>environmental samples</taxon>
    </lineage>
</organism>
<protein>
    <submittedName>
        <fullName evidence="1">Uncharacterized protein</fullName>
    </submittedName>
</protein>
<dbReference type="AlphaFoldDB" id="A0A6J4K0W6"/>
<reference evidence="1" key="1">
    <citation type="submission" date="2020-02" db="EMBL/GenBank/DDBJ databases">
        <authorList>
            <person name="Meier V. D."/>
        </authorList>
    </citation>
    <scope>NUCLEOTIDE SEQUENCE</scope>
    <source>
        <strain evidence="1">AVDCRST_MAG63</strain>
    </source>
</reference>
<dbReference type="EMBL" id="CADCTO010000629">
    <property type="protein sequence ID" value="CAA9292987.1"/>
    <property type="molecule type" value="Genomic_DNA"/>
</dbReference>
<name>A0A6J4K0W6_9BACT</name>
<evidence type="ECO:0000313" key="1">
    <source>
        <dbReference type="EMBL" id="CAA9292987.1"/>
    </source>
</evidence>
<proteinExistence type="predicted"/>
<sequence length="38" mass="4161">MNGCASNRVLIRGARRRHARHIAEADGGAVLRAHDNTH</sequence>
<accession>A0A6J4K0W6</accession>
<gene>
    <name evidence="1" type="ORF">AVDCRST_MAG63-4509</name>
</gene>